<evidence type="ECO:0000313" key="2">
    <source>
        <dbReference type="Proteomes" id="UP000828390"/>
    </source>
</evidence>
<keyword evidence="2" id="KW-1185">Reference proteome</keyword>
<proteinExistence type="predicted"/>
<evidence type="ECO:0000313" key="1">
    <source>
        <dbReference type="EMBL" id="KAH3795845.1"/>
    </source>
</evidence>
<comment type="caution">
    <text evidence="1">The sequence shown here is derived from an EMBL/GenBank/DDBJ whole genome shotgun (WGS) entry which is preliminary data.</text>
</comment>
<accession>A0A9D4J2E8</accession>
<reference evidence="1" key="2">
    <citation type="submission" date="2020-11" db="EMBL/GenBank/DDBJ databases">
        <authorList>
            <person name="McCartney M.A."/>
            <person name="Auch B."/>
            <person name="Kono T."/>
            <person name="Mallez S."/>
            <person name="Becker A."/>
            <person name="Gohl D.M."/>
            <person name="Silverstein K.A.T."/>
            <person name="Koren S."/>
            <person name="Bechman K.B."/>
            <person name="Herman A."/>
            <person name="Abrahante J.E."/>
            <person name="Garbe J."/>
        </authorList>
    </citation>
    <scope>NUCLEOTIDE SEQUENCE</scope>
    <source>
        <strain evidence="1">Duluth1</strain>
        <tissue evidence="1">Whole animal</tissue>
    </source>
</reference>
<organism evidence="1 2">
    <name type="scientific">Dreissena polymorpha</name>
    <name type="common">Zebra mussel</name>
    <name type="synonym">Mytilus polymorpha</name>
    <dbReference type="NCBI Taxonomy" id="45954"/>
    <lineage>
        <taxon>Eukaryota</taxon>
        <taxon>Metazoa</taxon>
        <taxon>Spiralia</taxon>
        <taxon>Lophotrochozoa</taxon>
        <taxon>Mollusca</taxon>
        <taxon>Bivalvia</taxon>
        <taxon>Autobranchia</taxon>
        <taxon>Heteroconchia</taxon>
        <taxon>Euheterodonta</taxon>
        <taxon>Imparidentia</taxon>
        <taxon>Neoheterodontei</taxon>
        <taxon>Myida</taxon>
        <taxon>Dreissenoidea</taxon>
        <taxon>Dreissenidae</taxon>
        <taxon>Dreissena</taxon>
    </lineage>
</organism>
<reference evidence="1" key="1">
    <citation type="journal article" date="2019" name="bioRxiv">
        <title>The Genome of the Zebra Mussel, Dreissena polymorpha: A Resource for Invasive Species Research.</title>
        <authorList>
            <person name="McCartney M.A."/>
            <person name="Auch B."/>
            <person name="Kono T."/>
            <person name="Mallez S."/>
            <person name="Zhang Y."/>
            <person name="Obille A."/>
            <person name="Becker A."/>
            <person name="Abrahante J.E."/>
            <person name="Garbe J."/>
            <person name="Badalamenti J.P."/>
            <person name="Herman A."/>
            <person name="Mangelson H."/>
            <person name="Liachko I."/>
            <person name="Sullivan S."/>
            <person name="Sone E.D."/>
            <person name="Koren S."/>
            <person name="Silverstein K.A.T."/>
            <person name="Beckman K.B."/>
            <person name="Gohl D.M."/>
        </authorList>
    </citation>
    <scope>NUCLEOTIDE SEQUENCE</scope>
    <source>
        <strain evidence="1">Duluth1</strain>
        <tissue evidence="1">Whole animal</tissue>
    </source>
</reference>
<protein>
    <submittedName>
        <fullName evidence="1">Uncharacterized protein</fullName>
    </submittedName>
</protein>
<gene>
    <name evidence="1" type="ORF">DPMN_149406</name>
</gene>
<dbReference type="EMBL" id="JAIWYP010000007">
    <property type="protein sequence ID" value="KAH3795845.1"/>
    <property type="molecule type" value="Genomic_DNA"/>
</dbReference>
<sequence length="69" mass="7798">MGQVLVCGYSSVAQVDREGRNILAQVVTHKMMKELIRKPTYFTPTYVYFDRNTDSLVVGMTSGIYAFAE</sequence>
<dbReference type="AlphaFoldDB" id="A0A9D4J2E8"/>
<name>A0A9D4J2E8_DREPO</name>
<dbReference type="Proteomes" id="UP000828390">
    <property type="component" value="Unassembled WGS sequence"/>
</dbReference>